<comment type="similarity">
    <text evidence="2 9">Belongs to the uroporphyrinogen-III synthase family.</text>
</comment>
<dbReference type="InterPro" id="IPR039793">
    <property type="entry name" value="UROS/Hem4"/>
</dbReference>
<comment type="pathway">
    <text evidence="1 9">Porphyrin-containing compound metabolism; protoporphyrin-IX biosynthesis; coproporphyrinogen-III from 5-aminolevulinate: step 3/4.</text>
</comment>
<dbReference type="Proteomes" id="UP000249396">
    <property type="component" value="Unassembled WGS sequence"/>
</dbReference>
<evidence type="ECO:0000256" key="2">
    <source>
        <dbReference type="ARBA" id="ARBA00008133"/>
    </source>
</evidence>
<comment type="caution">
    <text evidence="11">The sequence shown here is derived from an EMBL/GenBank/DDBJ whole genome shotgun (WGS) entry which is preliminary data.</text>
</comment>
<gene>
    <name evidence="11" type="ORF">DM484_09265</name>
</gene>
<dbReference type="InterPro" id="IPR036108">
    <property type="entry name" value="4pyrrol_syn_uPrphyn_synt_sf"/>
</dbReference>
<dbReference type="InterPro" id="IPR003754">
    <property type="entry name" value="4pyrrol_synth_uPrphyn_synth"/>
</dbReference>
<keyword evidence="5 9" id="KW-0627">Porphyrin biosynthesis</keyword>
<evidence type="ECO:0000313" key="12">
    <source>
        <dbReference type="Proteomes" id="UP000249396"/>
    </source>
</evidence>
<dbReference type="EC" id="4.2.1.75" evidence="3 9"/>
<dbReference type="Gene3D" id="3.40.50.10090">
    <property type="match status" value="2"/>
</dbReference>
<dbReference type="CDD" id="cd06578">
    <property type="entry name" value="HemD"/>
    <property type="match status" value="1"/>
</dbReference>
<evidence type="ECO:0000256" key="1">
    <source>
        <dbReference type="ARBA" id="ARBA00004772"/>
    </source>
</evidence>
<evidence type="ECO:0000313" key="11">
    <source>
        <dbReference type="EMBL" id="PZN80984.1"/>
    </source>
</evidence>
<evidence type="ECO:0000259" key="10">
    <source>
        <dbReference type="Pfam" id="PF02602"/>
    </source>
</evidence>
<keyword evidence="4 9" id="KW-0456">Lyase</keyword>
<protein>
    <recommendedName>
        <fullName evidence="7 9">Uroporphyrinogen-III synthase</fullName>
        <ecNumber evidence="3 9">4.2.1.75</ecNumber>
    </recommendedName>
</protein>
<dbReference type="UniPathway" id="UPA00251">
    <property type="reaction ID" value="UER00320"/>
</dbReference>
<organism evidence="11 12">
    <name type="scientific">Candidatus Methylumidiphilus alinenensis</name>
    <dbReference type="NCBI Taxonomy" id="2202197"/>
    <lineage>
        <taxon>Bacteria</taxon>
        <taxon>Pseudomonadati</taxon>
        <taxon>Pseudomonadota</taxon>
        <taxon>Gammaproteobacteria</taxon>
        <taxon>Methylococcales</taxon>
        <taxon>Candidatus Methylumidiphilus</taxon>
    </lineage>
</organism>
<evidence type="ECO:0000256" key="5">
    <source>
        <dbReference type="ARBA" id="ARBA00023244"/>
    </source>
</evidence>
<reference evidence="11 12" key="1">
    <citation type="journal article" date="2018" name="Aquat. Microb. Ecol.">
        <title>Gammaproteobacterial methanotrophs dominate.</title>
        <authorList>
            <person name="Rissanen A.J."/>
            <person name="Saarenheimo J."/>
            <person name="Tiirola M."/>
            <person name="Peura S."/>
            <person name="Aalto S.L."/>
            <person name="Karvinen A."/>
            <person name="Nykanen H."/>
        </authorList>
    </citation>
    <scope>NUCLEOTIDE SEQUENCE [LARGE SCALE GENOMIC DNA]</scope>
    <source>
        <strain evidence="11">AMbin10</strain>
    </source>
</reference>
<name>A0A2W4T8F7_9GAMM</name>
<evidence type="ECO:0000256" key="7">
    <source>
        <dbReference type="ARBA" id="ARBA00040167"/>
    </source>
</evidence>
<comment type="catalytic activity">
    <reaction evidence="8 9">
        <text>hydroxymethylbilane = uroporphyrinogen III + H2O</text>
        <dbReference type="Rhea" id="RHEA:18965"/>
        <dbReference type="ChEBI" id="CHEBI:15377"/>
        <dbReference type="ChEBI" id="CHEBI:57308"/>
        <dbReference type="ChEBI" id="CHEBI:57845"/>
        <dbReference type="EC" id="4.2.1.75"/>
    </reaction>
</comment>
<dbReference type="SUPFAM" id="SSF69618">
    <property type="entry name" value="HemD-like"/>
    <property type="match status" value="1"/>
</dbReference>
<dbReference type="PANTHER" id="PTHR38042:SF1">
    <property type="entry name" value="UROPORPHYRINOGEN-III SYNTHASE, CHLOROPLASTIC"/>
    <property type="match status" value="1"/>
</dbReference>
<dbReference type="Pfam" id="PF02602">
    <property type="entry name" value="HEM4"/>
    <property type="match status" value="1"/>
</dbReference>
<dbReference type="PANTHER" id="PTHR38042">
    <property type="entry name" value="UROPORPHYRINOGEN-III SYNTHASE, CHLOROPLASTIC"/>
    <property type="match status" value="1"/>
</dbReference>
<evidence type="ECO:0000256" key="6">
    <source>
        <dbReference type="ARBA" id="ARBA00037589"/>
    </source>
</evidence>
<evidence type="ECO:0000256" key="9">
    <source>
        <dbReference type="RuleBase" id="RU366031"/>
    </source>
</evidence>
<dbReference type="GO" id="GO:0006782">
    <property type="term" value="P:protoporphyrinogen IX biosynthetic process"/>
    <property type="evidence" value="ECO:0007669"/>
    <property type="project" value="UniProtKB-UniRule"/>
</dbReference>
<dbReference type="GO" id="GO:0004852">
    <property type="term" value="F:uroporphyrinogen-III synthase activity"/>
    <property type="evidence" value="ECO:0007669"/>
    <property type="project" value="UniProtKB-UniRule"/>
</dbReference>
<comment type="function">
    <text evidence="6 9">Catalyzes cyclization of the linear tetrapyrrole, hydroxymethylbilane, to the macrocyclic uroporphyrinogen III.</text>
</comment>
<evidence type="ECO:0000256" key="4">
    <source>
        <dbReference type="ARBA" id="ARBA00023239"/>
    </source>
</evidence>
<accession>A0A2W4T8F7</accession>
<dbReference type="EMBL" id="QJPH01000276">
    <property type="protein sequence ID" value="PZN80984.1"/>
    <property type="molecule type" value="Genomic_DNA"/>
</dbReference>
<sequence length="265" mass="29160">MSMLPSCLGVLVTRPVEQAEGLCKLIEDAGGKAIRLPLLEIQPVQVEDIGLSRLRHLEHTDWLIFVSANAVRYAFELLGPQWLNSVSMPKIAAIGQATANALLDKGVAVDLKPKEQFNSESLLAHLELTDAKRLSFLIVRGEGGRELLADTLRQRGGKVEYAEVYRRVAPEIDVNGLLASWRRGDIAIVTLTSGEALANLWQRMPEGDRELLLHTPIVVIGSRMAKQVRELGAVHVFEAEATDADIFDAVVHTAQEINKTHQPRG</sequence>
<evidence type="ECO:0000256" key="8">
    <source>
        <dbReference type="ARBA" id="ARBA00048617"/>
    </source>
</evidence>
<dbReference type="AlphaFoldDB" id="A0A2W4T8F7"/>
<proteinExistence type="inferred from homology"/>
<feature type="domain" description="Tetrapyrrole biosynthesis uroporphyrinogen III synthase" evidence="10">
    <location>
        <begin position="24"/>
        <end position="243"/>
    </location>
</feature>
<evidence type="ECO:0000256" key="3">
    <source>
        <dbReference type="ARBA" id="ARBA00013109"/>
    </source>
</evidence>
<dbReference type="GO" id="GO:0006780">
    <property type="term" value="P:uroporphyrinogen III biosynthetic process"/>
    <property type="evidence" value="ECO:0007669"/>
    <property type="project" value="UniProtKB-UniRule"/>
</dbReference>